<proteinExistence type="inferred from homology"/>
<dbReference type="InterPro" id="IPR003607">
    <property type="entry name" value="HD/PDEase_dom"/>
</dbReference>
<evidence type="ECO:0000259" key="4">
    <source>
        <dbReference type="PROSITE" id="PS51831"/>
    </source>
</evidence>
<dbReference type="SMART" id="SM00471">
    <property type="entry name" value="HDc"/>
    <property type="match status" value="1"/>
</dbReference>
<dbReference type="GO" id="GO:0005886">
    <property type="term" value="C:plasma membrane"/>
    <property type="evidence" value="ECO:0007669"/>
    <property type="project" value="TreeGrafter"/>
</dbReference>
<dbReference type="FunFam" id="1.10.3210.10:FF:000001">
    <property type="entry name" value="GTP pyrophosphokinase RelA"/>
    <property type="match status" value="1"/>
</dbReference>
<accession>A0A6S6S7R9</accession>
<dbReference type="Gene3D" id="1.10.3210.10">
    <property type="entry name" value="Hypothetical protein af1432"/>
    <property type="match status" value="1"/>
</dbReference>
<name>A0A6S6S7R9_9BACT</name>
<dbReference type="SUPFAM" id="SSF55021">
    <property type="entry name" value="ACT-like"/>
    <property type="match status" value="1"/>
</dbReference>
<dbReference type="SUPFAM" id="SSF109604">
    <property type="entry name" value="HD-domain/PDEase-like"/>
    <property type="match status" value="1"/>
</dbReference>
<keyword evidence="6" id="KW-0808">Transferase</keyword>
<dbReference type="NCBIfam" id="TIGR00691">
    <property type="entry name" value="spoT_relA"/>
    <property type="match status" value="1"/>
</dbReference>
<dbReference type="SMART" id="SM00954">
    <property type="entry name" value="RelA_SpoT"/>
    <property type="match status" value="1"/>
</dbReference>
<keyword evidence="6" id="KW-0418">Kinase</keyword>
<dbReference type="InterPro" id="IPR043519">
    <property type="entry name" value="NT_sf"/>
</dbReference>
<dbReference type="EC" id="2.7.6.5" evidence="6"/>
<dbReference type="PROSITE" id="PS51880">
    <property type="entry name" value="TGS"/>
    <property type="match status" value="1"/>
</dbReference>
<dbReference type="FunFam" id="3.10.20.30:FF:000002">
    <property type="entry name" value="GTP pyrophosphokinase (RelA/SpoT)"/>
    <property type="match status" value="1"/>
</dbReference>
<dbReference type="CDD" id="cd00077">
    <property type="entry name" value="HDc"/>
    <property type="match status" value="1"/>
</dbReference>
<dbReference type="GO" id="GO:0008893">
    <property type="term" value="F:guanosine-3',5'-bis(diphosphate) 3'-diphosphatase activity"/>
    <property type="evidence" value="ECO:0007669"/>
    <property type="project" value="UniProtKB-EC"/>
</dbReference>
<dbReference type="SUPFAM" id="SSF81301">
    <property type="entry name" value="Nucleotidyltransferase"/>
    <property type="match status" value="1"/>
</dbReference>
<dbReference type="CDD" id="cd05399">
    <property type="entry name" value="NT_Rel-Spo_like"/>
    <property type="match status" value="1"/>
</dbReference>
<dbReference type="PANTHER" id="PTHR21262">
    <property type="entry name" value="GUANOSINE-3',5'-BIS DIPHOSPHATE 3'-PYROPHOSPHOHYDROLASE"/>
    <property type="match status" value="1"/>
</dbReference>
<dbReference type="PROSITE" id="PS51831">
    <property type="entry name" value="HD"/>
    <property type="match status" value="1"/>
</dbReference>
<dbReference type="InterPro" id="IPR002912">
    <property type="entry name" value="ACT_dom"/>
</dbReference>
<gene>
    <name evidence="6" type="ORF">HELGO_WM29895</name>
</gene>
<evidence type="ECO:0000259" key="5">
    <source>
        <dbReference type="PROSITE" id="PS51880"/>
    </source>
</evidence>
<dbReference type="InterPro" id="IPR004095">
    <property type="entry name" value="TGS"/>
</dbReference>
<dbReference type="InterPro" id="IPR012675">
    <property type="entry name" value="Beta-grasp_dom_sf"/>
</dbReference>
<feature type="domain" description="ACT" evidence="3">
    <location>
        <begin position="638"/>
        <end position="715"/>
    </location>
</feature>
<dbReference type="PROSITE" id="PS51671">
    <property type="entry name" value="ACT"/>
    <property type="match status" value="1"/>
</dbReference>
<dbReference type="AlphaFoldDB" id="A0A6S6S7R9"/>
<dbReference type="PANTHER" id="PTHR21262:SF36">
    <property type="entry name" value="BIFUNCTIONAL (P)PPGPP SYNTHASE_HYDROLASE SPOT"/>
    <property type="match status" value="1"/>
</dbReference>
<dbReference type="SUPFAM" id="SSF81271">
    <property type="entry name" value="TGS-like"/>
    <property type="match status" value="1"/>
</dbReference>
<dbReference type="EC" id="3.1.7.2" evidence="6"/>
<dbReference type="Pfam" id="PF02824">
    <property type="entry name" value="TGS"/>
    <property type="match status" value="1"/>
</dbReference>
<keyword evidence="6" id="KW-0378">Hydrolase</keyword>
<dbReference type="GO" id="GO:0008728">
    <property type="term" value="F:GTP diphosphokinase activity"/>
    <property type="evidence" value="ECO:0007669"/>
    <property type="project" value="UniProtKB-EC"/>
</dbReference>
<reference evidence="6" key="1">
    <citation type="submission" date="2020-01" db="EMBL/GenBank/DDBJ databases">
        <authorList>
            <person name="Meier V. D."/>
            <person name="Meier V D."/>
        </authorList>
    </citation>
    <scope>NUCLEOTIDE SEQUENCE</scope>
    <source>
        <strain evidence="6">HLG_WM_MAG_03</strain>
    </source>
</reference>
<organism evidence="6">
    <name type="scientific">uncultured Sulfurovum sp</name>
    <dbReference type="NCBI Taxonomy" id="269237"/>
    <lineage>
        <taxon>Bacteria</taxon>
        <taxon>Pseudomonadati</taxon>
        <taxon>Campylobacterota</taxon>
        <taxon>Epsilonproteobacteria</taxon>
        <taxon>Campylobacterales</taxon>
        <taxon>Sulfurovaceae</taxon>
        <taxon>Sulfurovum</taxon>
        <taxon>environmental samples</taxon>
    </lineage>
</organism>
<evidence type="ECO:0000256" key="2">
    <source>
        <dbReference type="SAM" id="Coils"/>
    </source>
</evidence>
<feature type="domain" description="TGS" evidence="5">
    <location>
        <begin position="399"/>
        <end position="460"/>
    </location>
</feature>
<feature type="coiled-coil region" evidence="2">
    <location>
        <begin position="677"/>
        <end position="704"/>
    </location>
</feature>
<evidence type="ECO:0000313" key="6">
    <source>
        <dbReference type="EMBL" id="CAA6799137.1"/>
    </source>
</evidence>
<dbReference type="InterPro" id="IPR006674">
    <property type="entry name" value="HD_domain"/>
</dbReference>
<dbReference type="EMBL" id="CACVAR010000031">
    <property type="protein sequence ID" value="CAA6799137.1"/>
    <property type="molecule type" value="Genomic_DNA"/>
</dbReference>
<dbReference type="GO" id="GO:0042594">
    <property type="term" value="P:response to starvation"/>
    <property type="evidence" value="ECO:0007669"/>
    <property type="project" value="TreeGrafter"/>
</dbReference>
<dbReference type="InterPro" id="IPR045865">
    <property type="entry name" value="ACT-like_dom_sf"/>
</dbReference>
<sequence length="716" mass="82246">MEALLDKALNVSTIEEADKLLHEYHPNPTPLFHTALNLAKEAHAPQKRKSGEPYIIHPILVATITALVSNDESMIIAALLHDVVEDTDYKIEELEEIFGEDVAHMVEGLTKIDDIREVELIPSSSDKKLISSAMTFRKMLLSSIKDVRVLVVKLCDRLHNMTTLEALPSHKQQRIAEETMVVYAPIAHRLGISQIKNRLEDISFSYIYPEAYRYIESYIESNSQNLQLKLNTFVREIEKLLKEHGFAEGEVEVFGRVKHYYSMYQKMQRKGIGIDEVLDLIAIRILVKKEIDCYKVLGALHLNYKPIISRFKDYVTLPKENGYSTIHTTLFNDEGIVEAQIRTFEMHKTAEFGVAAHWRYKDGREKKQKVNLQWLEGLQYQNDSVEEFYSLAKGDLFVDDISVFSPDGDIYTLPRESVVLDFAYTIHSDIGDKAVSALVNKRKKSLLTTLKNGDIIRINTDENAKVHCSWYDTVKTSKAKDGIRSACNHKIKACDKLSAINILKQLASNCKGVDTQQVEEMFSAFELKDNTYKMTSNKDIYEEVTHRFFTQLQASKIKCKKPKETIKEHFRLISNKRISKIEFDYCCHPKMGDEIVGFSEQNVVVIHHKLCQEAYKKMKAKKPMVFVNWADSKSVRYQLIISLQNRQGILADLLLKLAKLDLNVLNIELGIKSSDSAEFCKLEVETKEENKKKLEEKLSQKFKLIEIISLNDAYNK</sequence>
<dbReference type="GO" id="GO:0015969">
    <property type="term" value="P:guanosine tetraphosphate metabolic process"/>
    <property type="evidence" value="ECO:0007669"/>
    <property type="project" value="InterPro"/>
</dbReference>
<comment type="similarity">
    <text evidence="1">Belongs to the relA/spoT family.</text>
</comment>
<evidence type="ECO:0000256" key="1">
    <source>
        <dbReference type="RuleBase" id="RU003847"/>
    </source>
</evidence>
<dbReference type="InterPro" id="IPR004811">
    <property type="entry name" value="RelA/Spo_fam"/>
</dbReference>
<dbReference type="GO" id="GO:0016301">
    <property type="term" value="F:kinase activity"/>
    <property type="evidence" value="ECO:0007669"/>
    <property type="project" value="UniProtKB-KW"/>
</dbReference>
<dbReference type="Gene3D" id="3.30.460.10">
    <property type="entry name" value="Beta Polymerase, domain 2"/>
    <property type="match status" value="1"/>
</dbReference>
<dbReference type="InterPro" id="IPR012676">
    <property type="entry name" value="TGS-like"/>
</dbReference>
<comment type="function">
    <text evidence="1">In eubacteria ppGpp (guanosine 3'-diphosphate 5'-diphosphate) is a mediator of the stringent response that coordinates a variety of cellular activities in response to changes in nutritional abundance.</text>
</comment>
<protein>
    <submittedName>
        <fullName evidence="6">GTP pyrophosphokinase (EC, (P)ppGpp synthetase II / Guanosine-3',5'-bis(Diphosphate) 3'-pyrophosphohydrolase (EC))</fullName>
        <ecNumber evidence="6">2.7.6.5</ecNumber>
        <ecNumber evidence="6">3.1.7.2</ecNumber>
    </submittedName>
</protein>
<dbReference type="InterPro" id="IPR007685">
    <property type="entry name" value="RelA_SpoT"/>
</dbReference>
<dbReference type="Pfam" id="PF13328">
    <property type="entry name" value="HD_4"/>
    <property type="match status" value="1"/>
</dbReference>
<evidence type="ECO:0000259" key="3">
    <source>
        <dbReference type="PROSITE" id="PS51671"/>
    </source>
</evidence>
<feature type="domain" description="HD" evidence="4">
    <location>
        <begin position="54"/>
        <end position="161"/>
    </location>
</feature>
<dbReference type="Gene3D" id="3.10.20.30">
    <property type="match status" value="1"/>
</dbReference>
<dbReference type="Pfam" id="PF04607">
    <property type="entry name" value="RelA_SpoT"/>
    <property type="match status" value="1"/>
</dbReference>
<keyword evidence="2" id="KW-0175">Coiled coil</keyword>